<comment type="caution">
    <text evidence="1">The sequence shown here is derived from an EMBL/GenBank/DDBJ whole genome shotgun (WGS) entry which is preliminary data.</text>
</comment>
<name>A0A444ML86_9SPHI</name>
<dbReference type="InterPro" id="IPR046032">
    <property type="entry name" value="DUF5990"/>
</dbReference>
<accession>A0A444ML86</accession>
<dbReference type="Proteomes" id="UP000286701">
    <property type="component" value="Unassembled WGS sequence"/>
</dbReference>
<gene>
    <name evidence="1" type="ORF">EPL05_15000</name>
</gene>
<dbReference type="Pfam" id="PF19452">
    <property type="entry name" value="DUF5990"/>
    <property type="match status" value="1"/>
</dbReference>
<proteinExistence type="predicted"/>
<dbReference type="EMBL" id="SBIW01000007">
    <property type="protein sequence ID" value="RWY50067.1"/>
    <property type="molecule type" value="Genomic_DNA"/>
</dbReference>
<dbReference type="OrthoDB" id="8796340at2"/>
<evidence type="ECO:0000313" key="1">
    <source>
        <dbReference type="EMBL" id="RWY50067.1"/>
    </source>
</evidence>
<reference evidence="1 2" key="1">
    <citation type="submission" date="2019-01" db="EMBL/GenBank/DDBJ databases">
        <title>Mucilaginibacter antarcticum sp. nov., isolated from antarctic soil.</title>
        <authorList>
            <person name="Yan Y.-Q."/>
            <person name="Du Z.-J."/>
        </authorList>
    </citation>
    <scope>NUCLEOTIDE SEQUENCE [LARGE SCALE GENOMIC DNA]</scope>
    <source>
        <strain evidence="1 2">F01003</strain>
    </source>
</reference>
<protein>
    <submittedName>
        <fullName evidence="1">Uncharacterized protein</fullName>
    </submittedName>
</protein>
<sequence length="146" mass="15667">MTPNPNTITLHITLQKPPGNLTYSLQKGSGSRYEPVQVQPSAGNDLYFNLTIEIKGDPQTQELPDFRGPFVQGPVGGRFIYLDIGSYAGGGGWSGRLKIPLTGITWNQLTTTAELETTVPGTGKNGMPACATVKPFGGWTVKTQRS</sequence>
<dbReference type="AlphaFoldDB" id="A0A444ML86"/>
<keyword evidence="2" id="KW-1185">Reference proteome</keyword>
<organism evidence="1 2">
    <name type="scientific">Mucilaginibacter gilvus</name>
    <dbReference type="NCBI Taxonomy" id="2305909"/>
    <lineage>
        <taxon>Bacteria</taxon>
        <taxon>Pseudomonadati</taxon>
        <taxon>Bacteroidota</taxon>
        <taxon>Sphingobacteriia</taxon>
        <taxon>Sphingobacteriales</taxon>
        <taxon>Sphingobacteriaceae</taxon>
        <taxon>Mucilaginibacter</taxon>
    </lineage>
</organism>
<evidence type="ECO:0000313" key="2">
    <source>
        <dbReference type="Proteomes" id="UP000286701"/>
    </source>
</evidence>
<dbReference type="RefSeq" id="WP_128534797.1">
    <property type="nucleotide sequence ID" value="NZ_SBIW01000007.1"/>
</dbReference>